<gene>
    <name evidence="2" type="ORF">LYSBPC_28220</name>
</gene>
<organism evidence="2 3">
    <name type="scientific">Lysinibacillus piscis</name>
    <dbReference type="NCBI Taxonomy" id="2518931"/>
    <lineage>
        <taxon>Bacteria</taxon>
        <taxon>Bacillati</taxon>
        <taxon>Bacillota</taxon>
        <taxon>Bacilli</taxon>
        <taxon>Bacillales</taxon>
        <taxon>Bacillaceae</taxon>
        <taxon>Lysinibacillus</taxon>
    </lineage>
</organism>
<protein>
    <recommendedName>
        <fullName evidence="1">Transposon Tn7 transposition protein TnsD C-terminal domain-containing protein</fullName>
    </recommendedName>
</protein>
<evidence type="ECO:0000313" key="2">
    <source>
        <dbReference type="EMBL" id="GLC89695.1"/>
    </source>
</evidence>
<name>A0ABQ5NMW0_9BACI</name>
<evidence type="ECO:0000259" key="1">
    <source>
        <dbReference type="Pfam" id="PF15978"/>
    </source>
</evidence>
<dbReference type="EMBL" id="BRZA01000003">
    <property type="protein sequence ID" value="GLC89695.1"/>
    <property type="molecule type" value="Genomic_DNA"/>
</dbReference>
<keyword evidence="3" id="KW-1185">Reference proteome</keyword>
<feature type="domain" description="Transposon Tn7 transposition protein TnsD C-terminal" evidence="1">
    <location>
        <begin position="1"/>
        <end position="58"/>
    </location>
</feature>
<evidence type="ECO:0000313" key="3">
    <source>
        <dbReference type="Proteomes" id="UP001065593"/>
    </source>
</evidence>
<sequence length="134" mass="16119">MDWGKRDLETLHSVKNTIQKLYAIEKFVYVNKSRVAKEIGQLSLLEKLLDKLPQTKTYFDKHLETCEQFQIRRIKWACRKLYMEDGNNVTTWKVRRLAGLREKVSYVVELALENEIKLYQQGEMQKEIKTMDFW</sequence>
<dbReference type="Proteomes" id="UP001065593">
    <property type="component" value="Unassembled WGS sequence"/>
</dbReference>
<reference evidence="2" key="1">
    <citation type="submission" date="2022-08" db="EMBL/GenBank/DDBJ databases">
        <title>Draft genome sequence of Lysinibacillus sp. strain KH24.</title>
        <authorList>
            <person name="Kanbe H."/>
            <person name="Itoh H."/>
        </authorList>
    </citation>
    <scope>NUCLEOTIDE SEQUENCE</scope>
    <source>
        <strain evidence="2">KH24</strain>
    </source>
</reference>
<comment type="caution">
    <text evidence="2">The sequence shown here is derived from an EMBL/GenBank/DDBJ whole genome shotgun (WGS) entry which is preliminary data.</text>
</comment>
<dbReference type="InterPro" id="IPR032750">
    <property type="entry name" value="TnsD_C"/>
</dbReference>
<accession>A0ABQ5NMW0</accession>
<proteinExistence type="predicted"/>
<dbReference type="Pfam" id="PF15978">
    <property type="entry name" value="TnsD"/>
    <property type="match status" value="1"/>
</dbReference>